<sequence>MPTELWQQSPDDVTLWLPGRILMAQIPRLPRAYNRLSRTIATVKFSLSASKAYHSPHSRFKVVGCRPCKVGKGNPDMDFMDLSLFVWRSNAPSGFKPWDIRLLRTSLTARGAADPTWAQPKPNPFFWWNLRGLVQLD</sequence>
<name>C0NWY4_AJECG</name>
<dbReference type="AlphaFoldDB" id="C0NWY4"/>
<dbReference type="GeneID" id="69040992"/>
<organism evidence="1 2">
    <name type="scientific">Ajellomyces capsulatus (strain G186AR / H82 / ATCC MYA-2454 / RMSCC 2432)</name>
    <name type="common">Darling's disease fungus</name>
    <name type="synonym">Histoplasma capsulatum</name>
    <dbReference type="NCBI Taxonomy" id="447093"/>
    <lineage>
        <taxon>Eukaryota</taxon>
        <taxon>Fungi</taxon>
        <taxon>Dikarya</taxon>
        <taxon>Ascomycota</taxon>
        <taxon>Pezizomycotina</taxon>
        <taxon>Eurotiomycetes</taxon>
        <taxon>Eurotiomycetidae</taxon>
        <taxon>Onygenales</taxon>
        <taxon>Ajellomycetaceae</taxon>
        <taxon>Histoplasma</taxon>
    </lineage>
</organism>
<gene>
    <name evidence="1" type="ORF">HCBG_07976</name>
</gene>
<dbReference type="RefSeq" id="XP_045284331.1">
    <property type="nucleotide sequence ID" value="XM_045435025.1"/>
</dbReference>
<reference evidence="1" key="1">
    <citation type="submission" date="2009-02" db="EMBL/GenBank/DDBJ databases">
        <title>The Genome Sequence of Ajellomyces capsulatus strain G186AR.</title>
        <authorList>
            <consortium name="The Broad Institute Genome Sequencing Platform"/>
            <person name="Champion M."/>
            <person name="Cuomo C."/>
            <person name="Ma L.-J."/>
            <person name="Henn M.R."/>
            <person name="Sil A."/>
            <person name="Goldman B."/>
            <person name="Young S.K."/>
            <person name="Kodira C.D."/>
            <person name="Zeng Q."/>
            <person name="Koehrsen M."/>
            <person name="Alvarado L."/>
            <person name="Berlin A."/>
            <person name="Borenstein D."/>
            <person name="Chen Z."/>
            <person name="Engels R."/>
            <person name="Freedman E."/>
            <person name="Gellesch M."/>
            <person name="Goldberg J."/>
            <person name="Griggs A."/>
            <person name="Gujja S."/>
            <person name="Heiman D."/>
            <person name="Hepburn T."/>
            <person name="Howarth C."/>
            <person name="Jen D."/>
            <person name="Larson L."/>
            <person name="Lewis B."/>
            <person name="Mehta T."/>
            <person name="Park D."/>
            <person name="Pearson M."/>
            <person name="Roberts A."/>
            <person name="Saif S."/>
            <person name="Shea T."/>
            <person name="Shenoy N."/>
            <person name="Sisk P."/>
            <person name="Stolte C."/>
            <person name="Sykes S."/>
            <person name="Walk T."/>
            <person name="White J."/>
            <person name="Yandava C."/>
            <person name="Klein B."/>
            <person name="McEwen J.G."/>
            <person name="Puccia R."/>
            <person name="Goldman G.H."/>
            <person name="Felipe M.S."/>
            <person name="Nino-Vega G."/>
            <person name="San-Blas G."/>
            <person name="Taylor J."/>
            <person name="Mendoza L."/>
            <person name="Galagan J."/>
            <person name="Nusbaum C."/>
            <person name="Birren B."/>
        </authorList>
    </citation>
    <scope>NUCLEOTIDE SEQUENCE</scope>
    <source>
        <strain evidence="1">G186AR</strain>
    </source>
</reference>
<dbReference type="InParanoid" id="C0NWY4"/>
<dbReference type="HOGENOM" id="CLU_1864560_0_0_1"/>
<dbReference type="Proteomes" id="UP000001631">
    <property type="component" value="Unassembled WGS sequence"/>
</dbReference>
<evidence type="ECO:0000313" key="1">
    <source>
        <dbReference type="EMBL" id="EEH03850.1"/>
    </source>
</evidence>
<dbReference type="EMBL" id="GG663375">
    <property type="protein sequence ID" value="EEH03850.1"/>
    <property type="molecule type" value="Genomic_DNA"/>
</dbReference>
<proteinExistence type="predicted"/>
<accession>C0NWY4</accession>
<keyword evidence="2" id="KW-1185">Reference proteome</keyword>
<evidence type="ECO:0000313" key="2">
    <source>
        <dbReference type="Proteomes" id="UP000001631"/>
    </source>
</evidence>
<protein>
    <submittedName>
        <fullName evidence="1">Uncharacterized protein</fullName>
    </submittedName>
</protein>